<sequence length="89" mass="10048">MMGTSDNPNDGFSHEDIEFLLREKGLSTSADLVSQLRDLEYEIKTGLMKPAEAYSQCIQFTRRTSSVITTQFAILETRIRAIESQLSSE</sequence>
<proteinExistence type="predicted"/>
<evidence type="ECO:0008006" key="3">
    <source>
        <dbReference type="Google" id="ProtNLM"/>
    </source>
</evidence>
<evidence type="ECO:0000313" key="1">
    <source>
        <dbReference type="EMBL" id="MBG9353620.1"/>
    </source>
</evidence>
<evidence type="ECO:0000313" key="2">
    <source>
        <dbReference type="Proteomes" id="UP000615580"/>
    </source>
</evidence>
<dbReference type="EMBL" id="JADQUG010000007">
    <property type="protein sequence ID" value="MBG9353620.1"/>
    <property type="molecule type" value="Genomic_DNA"/>
</dbReference>
<organism evidence="1 2">
    <name type="scientific">Corynebacterium belfantii</name>
    <dbReference type="NCBI Taxonomy" id="2014537"/>
    <lineage>
        <taxon>Bacteria</taxon>
        <taxon>Bacillati</taxon>
        <taxon>Actinomycetota</taxon>
        <taxon>Actinomycetes</taxon>
        <taxon>Mycobacteriales</taxon>
        <taxon>Corynebacteriaceae</taxon>
        <taxon>Corynebacterium</taxon>
    </lineage>
</organism>
<name>A0ABS0LB22_9CORY</name>
<dbReference type="Proteomes" id="UP000615580">
    <property type="component" value="Unassembled WGS sequence"/>
</dbReference>
<accession>A0ABS0LB22</accession>
<keyword evidence="2" id="KW-1185">Reference proteome</keyword>
<gene>
    <name evidence="1" type="ORF">I4J41_03100</name>
</gene>
<comment type="caution">
    <text evidence="1">The sequence shown here is derived from an EMBL/GenBank/DDBJ whole genome shotgun (WGS) entry which is preliminary data.</text>
</comment>
<reference evidence="1 2" key="1">
    <citation type="journal article" date="2020" name="J. Clin. Microbiol.">
        <title>Assessing the Genetic Diversity of Austrian Corynebacterium diphtheriae Clinical Isolates, 2011-2019.</title>
        <authorList>
            <person name="Schaeffer J."/>
            <person name="Huhulescu S."/>
            <person name="Stoeger A."/>
            <person name="Allerberger F."/>
            <person name="Ruppitsch W."/>
        </authorList>
    </citation>
    <scope>NUCLEOTIDE SEQUENCE [LARGE SCALE GENOMIC DNA]</scope>
    <source>
        <strain evidence="1 2">04-17</strain>
    </source>
</reference>
<protein>
    <recommendedName>
        <fullName evidence="3">MerR, DNA binding</fullName>
    </recommendedName>
</protein>